<sequence length="714" mass="83896">MQSTSVYSYDGSIVALCAHATMYLAKLLNEAFFRQRSFFCLKWTFIRPTGVLSTAVRQNSDGCQELNLKRRSNNLDQSNINYCSPSIIQGTFQHSLSTEQLRFLNHGPTYVIPCQMHPISPSTSNSSLHDIRLQQMRPLRQQLTRLFTKYLVDLPCRANFESNIQRQFIKSFSDPIPSVLGQRVVYEKELLASIRCRLKHDQLLLRRTADENNVYYLADRHEFNSLANHYLANTHNFEMLGIIDDIQNVQKQLNNIMKSIDFDLNQLERKKLIPTNYLTKFQVGNKPNIILPYLYFLPETHPDGHITLQPRLASCKNAPIQTLATFLHQLLRPLYEKTSQSTTFLNGADFIQKTQHYCIQKDNLLPRTNFVTFEIHHLYSAISHEDILTALNQLLVTPVHQGQRHQRLTSEAVEELTRFVLSKLIFTYNGKIYRYLKGLPLNMPLTELLCNIYLQYWQLPLVRQIRVANEFYGRYQNKGIMTCSEVNMDNLQTTFNELKQQHPNIEISTSLGLNVNFLSATLENKNGNLYTYMYHDPTIQPFLLPYIAHHPRLGHRQWFRFALIRAGLYCVCYEDFEEERVHIEITFLANGYSLAFVQDQLKQFLIRFNPSSGEQPMDLNRGTYTSLRIQLFRHFRQQKVHLEERQELENKHQLVELSYLYDWGSRHEFNQYFYQHWARTINKDPRFLKHGLKIILNSKHCFLSNTLLVQYKAN</sequence>
<dbReference type="PANTHER" id="PTHR21301:SF10">
    <property type="entry name" value="REVERSE TRANSCRIPTASE DOMAIN-CONTAINING PROTEIN"/>
    <property type="match status" value="1"/>
</dbReference>
<evidence type="ECO:0000313" key="2">
    <source>
        <dbReference type="EMBL" id="CAF1292825.1"/>
    </source>
</evidence>
<dbReference type="AlphaFoldDB" id="A0A815D3Y4"/>
<organism evidence="2 3">
    <name type="scientific">Adineta ricciae</name>
    <name type="common">Rotifer</name>
    <dbReference type="NCBI Taxonomy" id="249248"/>
    <lineage>
        <taxon>Eukaryota</taxon>
        <taxon>Metazoa</taxon>
        <taxon>Spiralia</taxon>
        <taxon>Gnathifera</taxon>
        <taxon>Rotifera</taxon>
        <taxon>Eurotatoria</taxon>
        <taxon>Bdelloidea</taxon>
        <taxon>Adinetida</taxon>
        <taxon>Adinetidae</taxon>
        <taxon>Adineta</taxon>
    </lineage>
</organism>
<dbReference type="Pfam" id="PF26215">
    <property type="entry name" value="HTH_animal"/>
    <property type="match status" value="1"/>
</dbReference>
<gene>
    <name evidence="2" type="ORF">XAT740_LOCUS28432</name>
</gene>
<dbReference type="InterPro" id="IPR058912">
    <property type="entry name" value="HTH_animal"/>
</dbReference>
<comment type="caution">
    <text evidence="2">The sequence shown here is derived from an EMBL/GenBank/DDBJ whole genome shotgun (WGS) entry which is preliminary data.</text>
</comment>
<keyword evidence="3" id="KW-1185">Reference proteome</keyword>
<evidence type="ECO:0000259" key="1">
    <source>
        <dbReference type="Pfam" id="PF26215"/>
    </source>
</evidence>
<dbReference type="Proteomes" id="UP000663828">
    <property type="component" value="Unassembled WGS sequence"/>
</dbReference>
<dbReference type="PANTHER" id="PTHR21301">
    <property type="entry name" value="REVERSE TRANSCRIPTASE"/>
    <property type="match status" value="1"/>
</dbReference>
<dbReference type="EMBL" id="CAJNOR010002427">
    <property type="protein sequence ID" value="CAF1292825.1"/>
    <property type="molecule type" value="Genomic_DNA"/>
</dbReference>
<feature type="domain" description="Helix-turn-helix" evidence="1">
    <location>
        <begin position="543"/>
        <end position="601"/>
    </location>
</feature>
<reference evidence="2" key="1">
    <citation type="submission" date="2021-02" db="EMBL/GenBank/DDBJ databases">
        <authorList>
            <person name="Nowell W R."/>
        </authorList>
    </citation>
    <scope>NUCLEOTIDE SEQUENCE</scope>
</reference>
<proteinExistence type="predicted"/>
<evidence type="ECO:0000313" key="3">
    <source>
        <dbReference type="Proteomes" id="UP000663828"/>
    </source>
</evidence>
<accession>A0A815D3Y4</accession>
<name>A0A815D3Y4_ADIRI</name>
<protein>
    <recommendedName>
        <fullName evidence="1">Helix-turn-helix domain-containing protein</fullName>
    </recommendedName>
</protein>